<feature type="transmembrane region" description="Helical" evidence="2">
    <location>
        <begin position="98"/>
        <end position="119"/>
    </location>
</feature>
<keyword evidence="2" id="KW-0812">Transmembrane</keyword>
<evidence type="ECO:0000256" key="2">
    <source>
        <dbReference type="SAM" id="Phobius"/>
    </source>
</evidence>
<dbReference type="EMBL" id="WBJZ01000014">
    <property type="protein sequence ID" value="KAB1655615.1"/>
    <property type="molecule type" value="Genomic_DNA"/>
</dbReference>
<evidence type="ECO:0000259" key="3">
    <source>
        <dbReference type="PROSITE" id="PS51782"/>
    </source>
</evidence>
<feature type="compositionally biased region" description="Basic and acidic residues" evidence="1">
    <location>
        <begin position="957"/>
        <end position="975"/>
    </location>
</feature>
<feature type="compositionally biased region" description="Low complexity" evidence="1">
    <location>
        <begin position="347"/>
        <end position="360"/>
    </location>
</feature>
<reference evidence="4 5" key="1">
    <citation type="submission" date="2019-09" db="EMBL/GenBank/DDBJ databases">
        <title>Phylogeny of genus Pseudoclavibacter and closely related genus.</title>
        <authorList>
            <person name="Li Y."/>
        </authorList>
    </citation>
    <scope>NUCLEOTIDE SEQUENCE [LARGE SCALE GENOMIC DNA]</scope>
    <source>
        <strain evidence="4 5">DSM 23821</strain>
    </source>
</reference>
<feature type="compositionally biased region" description="Basic and acidic residues" evidence="1">
    <location>
        <begin position="148"/>
        <end position="164"/>
    </location>
</feature>
<comment type="caution">
    <text evidence="4">The sequence shown here is derived from an EMBL/GenBank/DDBJ whole genome shotgun (WGS) entry which is preliminary data.</text>
</comment>
<evidence type="ECO:0000256" key="1">
    <source>
        <dbReference type="SAM" id="MobiDB-lite"/>
    </source>
</evidence>
<feature type="compositionally biased region" description="Low complexity" evidence="1">
    <location>
        <begin position="397"/>
        <end position="408"/>
    </location>
</feature>
<feature type="compositionally biased region" description="Low complexity" evidence="1">
    <location>
        <begin position="425"/>
        <end position="451"/>
    </location>
</feature>
<keyword evidence="2" id="KW-0472">Membrane</keyword>
<feature type="region of interest" description="Disordered" evidence="1">
    <location>
        <begin position="337"/>
        <end position="458"/>
    </location>
</feature>
<feature type="compositionally biased region" description="Acidic residues" evidence="1">
    <location>
        <begin position="361"/>
        <end position="388"/>
    </location>
</feature>
<dbReference type="PANTHER" id="PTHR34700:SF4">
    <property type="entry name" value="PHAGE-LIKE ELEMENT PBSX PROTEIN XKDP"/>
    <property type="match status" value="1"/>
</dbReference>
<dbReference type="InterPro" id="IPR018392">
    <property type="entry name" value="LysM"/>
</dbReference>
<dbReference type="RefSeq" id="WP_158041002.1">
    <property type="nucleotide sequence ID" value="NZ_JACCFV010000001.1"/>
</dbReference>
<dbReference type="SMART" id="SM01043">
    <property type="entry name" value="BTAD"/>
    <property type="match status" value="1"/>
</dbReference>
<accession>A0A7J5BS28</accession>
<dbReference type="CDD" id="cd00118">
    <property type="entry name" value="LysM"/>
    <property type="match status" value="1"/>
</dbReference>
<dbReference type="InterPro" id="IPR036779">
    <property type="entry name" value="LysM_dom_sf"/>
</dbReference>
<evidence type="ECO:0000313" key="4">
    <source>
        <dbReference type="EMBL" id="KAB1655615.1"/>
    </source>
</evidence>
<feature type="region of interest" description="Disordered" evidence="1">
    <location>
        <begin position="131"/>
        <end position="178"/>
    </location>
</feature>
<keyword evidence="5" id="KW-1185">Reference proteome</keyword>
<dbReference type="Proteomes" id="UP000467240">
    <property type="component" value="Unassembled WGS sequence"/>
</dbReference>
<dbReference type="SUPFAM" id="SSF54106">
    <property type="entry name" value="LysM domain"/>
    <property type="match status" value="1"/>
</dbReference>
<feature type="domain" description="LysM" evidence="3">
    <location>
        <begin position="293"/>
        <end position="340"/>
    </location>
</feature>
<dbReference type="SMART" id="SM00257">
    <property type="entry name" value="LysM"/>
    <property type="match status" value="2"/>
</dbReference>
<feature type="region of interest" description="Disordered" evidence="1">
    <location>
        <begin position="801"/>
        <end position="837"/>
    </location>
</feature>
<dbReference type="InterPro" id="IPR052196">
    <property type="entry name" value="Bact_Kbp"/>
</dbReference>
<keyword evidence="2" id="KW-1133">Transmembrane helix</keyword>
<organism evidence="4 5">
    <name type="scientific">Pseudoclavibacter chungangensis</name>
    <dbReference type="NCBI Taxonomy" id="587635"/>
    <lineage>
        <taxon>Bacteria</taxon>
        <taxon>Bacillati</taxon>
        <taxon>Actinomycetota</taxon>
        <taxon>Actinomycetes</taxon>
        <taxon>Micrococcales</taxon>
        <taxon>Microbacteriaceae</taxon>
        <taxon>Pseudoclavibacter</taxon>
    </lineage>
</organism>
<dbReference type="AlphaFoldDB" id="A0A7J5BS28"/>
<feature type="compositionally biased region" description="Basic and acidic residues" evidence="1">
    <location>
        <begin position="268"/>
        <end position="284"/>
    </location>
</feature>
<dbReference type="PROSITE" id="PS51782">
    <property type="entry name" value="LYSM"/>
    <property type="match status" value="1"/>
</dbReference>
<gene>
    <name evidence="4" type="ORF">F8O01_11455</name>
</gene>
<protein>
    <submittedName>
        <fullName evidence="4">LysM peptidoglycan-binding domain-containing protein</fullName>
    </submittedName>
</protein>
<feature type="transmembrane region" description="Helical" evidence="2">
    <location>
        <begin position="12"/>
        <end position="34"/>
    </location>
</feature>
<dbReference type="Pfam" id="PF01476">
    <property type="entry name" value="LysM"/>
    <property type="match status" value="2"/>
</dbReference>
<feature type="transmembrane region" description="Helical" evidence="2">
    <location>
        <begin position="54"/>
        <end position="77"/>
    </location>
</feature>
<dbReference type="Gene3D" id="3.10.350.10">
    <property type="entry name" value="LysM domain"/>
    <property type="match status" value="2"/>
</dbReference>
<sequence>MLSRTLRGVAAIVVLAGLLVGVPVALTLLAGNPLAIGPGGLLGGFVRPDLDGSFLMGTVLPSLGWLAWAYFTVSVVVEGVRLRTPRRSPAHRRGPGPALAALLLGAIVLLGTAPVGAGAELHVATAARAGTTLSSPESVAPPPSGDASPHRAERTGASERRDVPSDGGDASDGTPTRATSARITVAAGDSLWNLAARHLGAGERYVELLELNEGVPQADSGRLGSDLWLEAGWVLLLPDDAVMGADGEGTQGAGADLAGPDESGPRGAEADARDVPGGADDRRVAASTGAPQRTITVDEGDTLWDLAEEHYADGTRYPEIAAANDIPDPDRIEAGTRLVVPGLAPSETGPPADDGTPDTTPTDDEDTEDDEDDDDEVADGTEDADADDAASPPPANPSATSPAAPTEDAPTEDDAADGTQDADAEPTTTAPAASAGNDAADASTSASAPEAPADDEEPQLLDVRTAGGIGGVLAAGILGWLAVRRQLQRRRRRPGERIPSPDAEALAVEQELHAVDDGVGMEVVDLATRTIAVWAQDTGADLPAIYAVRLAPDELSVYLELPARLPAPFVPVAEDGAAWAVDPRALVPLERIPSAPYPALVTLGQDAGGAHLLVDLEQLGALDVHGSPALVDGALAAIAIELVTSAWCEDLQVTLVGIDPGLPRALDTGRLRHVDDVGALLRNLRGQAADTSAALDEIGAERLGAARGAGPDAQPWMPEIVLIGTDLDEPSRAELAELATAMPRLGIAAVARGRLADTWVLDLARRADAALVLPGGAGRIPLDPQLVSTRDRDRLARLAASTTLDPLPAPPYSAPIDGLESLGTSTEPVTSAPVPTASDAPVRVVDASDTRDAPMPDALPGWPDDPFGFDTVPAVAGASDEPAAFDLDEPGAFGPADAADRPLDTAGTAATERDDRPGVHGVGTDADRDARRPARGDDATGEDAHGAPVPGSARPAVHSERRAARAAASREHADDVPVDEPLDAEAGALLAGLARVPWVRLLGPVALHGAAGEPPRTPKTSTVNNSSVNRATELIAFMTVNPGASAVQVHAAFWPGRDPQGKTAASNRNGLATRTRRWLGNDPDGSPYFPHVGSGGYRLHPDVTTDWHVFRALVGEDVRNASTSRLRAALELVDGQPIGGVKDRYYGWAEVTRSEMLAAIGDACHELSERLLERGDPHAARVPAALGREVDPVNETCWRDALLAELGAGDRDGFERIVAQLTRRLDEFEDGYEPEDETQVIIDRARTAQHV</sequence>
<dbReference type="OrthoDB" id="8444614at2"/>
<dbReference type="InterPro" id="IPR005158">
    <property type="entry name" value="BTAD"/>
</dbReference>
<feature type="compositionally biased region" description="Basic and acidic residues" evidence="1">
    <location>
        <begin position="925"/>
        <end position="945"/>
    </location>
</feature>
<name>A0A7J5BS28_9MICO</name>
<evidence type="ECO:0000313" key="5">
    <source>
        <dbReference type="Proteomes" id="UP000467240"/>
    </source>
</evidence>
<dbReference type="PANTHER" id="PTHR34700">
    <property type="entry name" value="POTASSIUM BINDING PROTEIN KBP"/>
    <property type="match status" value="1"/>
</dbReference>
<proteinExistence type="predicted"/>
<feature type="region of interest" description="Disordered" evidence="1">
    <location>
        <begin position="246"/>
        <end position="291"/>
    </location>
</feature>
<feature type="region of interest" description="Disordered" evidence="1">
    <location>
        <begin position="882"/>
        <end position="979"/>
    </location>
</feature>
<feature type="compositionally biased region" description="Acidic residues" evidence="1">
    <location>
        <begin position="409"/>
        <end position="424"/>
    </location>
</feature>